<name>A0ABU8QKP1_9RHOB</name>
<sequence length="274" mass="30084">MQICDCAKAFSLKSAKSTFVLPLLVVIVLLNSNQVSAAAGRDPVVQECVELANPPAPHYLFPTLPAEISEQFGPPEELSIEQETHLIKTCQSALAKFPLHPEVMAVTAWAEARVLGIDLLEQAYKARMIAPLKLEPTTKLKQSVAAGSVFGKTAFGLALIRGKLLGEYLTKDLKLGRTMIEQAAESGYPWAQVKLSRLHYQRKLNDSNVEAALKYAKAAAENEYPLGNLLLGSYYFHGIFPLLDENEPLGLEYMRKASSQGVVGAQRFLERQGK</sequence>
<protein>
    <recommendedName>
        <fullName evidence="5">Sel1 repeat family protein</fullName>
    </recommendedName>
</protein>
<keyword evidence="2" id="KW-0732">Signal</keyword>
<accession>A0ABU8QKP1</accession>
<proteinExistence type="predicted"/>
<dbReference type="EMBL" id="JBBGAZ010000015">
    <property type="protein sequence ID" value="MEJ5219994.1"/>
    <property type="molecule type" value="Genomic_DNA"/>
</dbReference>
<dbReference type="InterPro" id="IPR011990">
    <property type="entry name" value="TPR-like_helical_dom_sf"/>
</dbReference>
<gene>
    <name evidence="3" type="ORF">WG622_17195</name>
</gene>
<evidence type="ECO:0000256" key="1">
    <source>
        <dbReference type="ARBA" id="ARBA00022737"/>
    </source>
</evidence>
<keyword evidence="4" id="KW-1185">Reference proteome</keyword>
<evidence type="ECO:0008006" key="5">
    <source>
        <dbReference type="Google" id="ProtNLM"/>
    </source>
</evidence>
<comment type="caution">
    <text evidence="3">The sequence shown here is derived from an EMBL/GenBank/DDBJ whole genome shotgun (WGS) entry which is preliminary data.</text>
</comment>
<keyword evidence="1" id="KW-0677">Repeat</keyword>
<dbReference type="SMART" id="SM00671">
    <property type="entry name" value="SEL1"/>
    <property type="match status" value="2"/>
</dbReference>
<feature type="signal peptide" evidence="2">
    <location>
        <begin position="1"/>
        <end position="37"/>
    </location>
</feature>
<evidence type="ECO:0000313" key="3">
    <source>
        <dbReference type="EMBL" id="MEJ5219994.1"/>
    </source>
</evidence>
<dbReference type="RefSeq" id="WP_339404648.1">
    <property type="nucleotide sequence ID" value="NZ_JBBGAZ010000015.1"/>
</dbReference>
<organism evidence="3 4">
    <name type="scientific">Cognatishimia coralii</name>
    <dbReference type="NCBI Taxonomy" id="3083254"/>
    <lineage>
        <taxon>Bacteria</taxon>
        <taxon>Pseudomonadati</taxon>
        <taxon>Pseudomonadota</taxon>
        <taxon>Alphaproteobacteria</taxon>
        <taxon>Rhodobacterales</taxon>
        <taxon>Paracoccaceae</taxon>
        <taxon>Cognatishimia</taxon>
    </lineage>
</organism>
<dbReference type="SUPFAM" id="SSF81901">
    <property type="entry name" value="HCP-like"/>
    <property type="match status" value="1"/>
</dbReference>
<dbReference type="PANTHER" id="PTHR46430">
    <property type="entry name" value="PROTEIN SKT5-RELATED"/>
    <property type="match status" value="1"/>
</dbReference>
<dbReference type="Gene3D" id="1.25.40.10">
    <property type="entry name" value="Tetratricopeptide repeat domain"/>
    <property type="match status" value="1"/>
</dbReference>
<evidence type="ECO:0000256" key="2">
    <source>
        <dbReference type="SAM" id="SignalP"/>
    </source>
</evidence>
<dbReference type="Proteomes" id="UP001368270">
    <property type="component" value="Unassembled WGS sequence"/>
</dbReference>
<feature type="chain" id="PRO_5047417319" description="Sel1 repeat family protein" evidence="2">
    <location>
        <begin position="38"/>
        <end position="274"/>
    </location>
</feature>
<reference evidence="3 4" key="1">
    <citation type="submission" date="2024-03" db="EMBL/GenBank/DDBJ databases">
        <title>Cognatishimia coralii sp. nov., a marine bacterium isolated from coral surrounding seawater.</title>
        <authorList>
            <person name="Liu X."/>
            <person name="Liu S."/>
            <person name="Sun H."/>
            <person name="Zhang Y."/>
        </authorList>
    </citation>
    <scope>NUCLEOTIDE SEQUENCE [LARGE SCALE GENOMIC DNA]</scope>
    <source>
        <strain evidence="3 4">D5M38</strain>
    </source>
</reference>
<evidence type="ECO:0000313" key="4">
    <source>
        <dbReference type="Proteomes" id="UP001368270"/>
    </source>
</evidence>
<dbReference type="InterPro" id="IPR006597">
    <property type="entry name" value="Sel1-like"/>
</dbReference>
<dbReference type="InterPro" id="IPR051726">
    <property type="entry name" value="Chitin_Synth_Reg"/>
</dbReference>